<organism evidence="3 4">
    <name type="scientific">Marinobacter segnicrescens</name>
    <dbReference type="NCBI Taxonomy" id="430453"/>
    <lineage>
        <taxon>Bacteria</taxon>
        <taxon>Pseudomonadati</taxon>
        <taxon>Pseudomonadota</taxon>
        <taxon>Gammaproteobacteria</taxon>
        <taxon>Pseudomonadales</taxon>
        <taxon>Marinobacteraceae</taxon>
        <taxon>Marinobacter</taxon>
    </lineage>
</organism>
<reference evidence="4" key="1">
    <citation type="submission" date="2016-10" db="EMBL/GenBank/DDBJ databases">
        <authorList>
            <person name="Varghese N."/>
            <person name="Submissions S."/>
        </authorList>
    </citation>
    <scope>NUCLEOTIDE SEQUENCE [LARGE SCALE GENOMIC DNA]</scope>
    <source>
        <strain evidence="4">CGMCC 1.6489</strain>
    </source>
</reference>
<dbReference type="Proteomes" id="UP000198762">
    <property type="component" value="Unassembled WGS sequence"/>
</dbReference>
<dbReference type="AlphaFoldDB" id="A0A1I0H4W5"/>
<accession>A0A1I0H4W5</accession>
<name>A0A1I0H4W5_9GAMM</name>
<feature type="chain" id="PRO_5011669455" evidence="2">
    <location>
        <begin position="28"/>
        <end position="145"/>
    </location>
</feature>
<protein>
    <submittedName>
        <fullName evidence="3">Uncharacterized protein</fullName>
    </submittedName>
</protein>
<evidence type="ECO:0000256" key="1">
    <source>
        <dbReference type="SAM" id="MobiDB-lite"/>
    </source>
</evidence>
<keyword evidence="2" id="KW-0732">Signal</keyword>
<dbReference type="EMBL" id="FOHZ01000024">
    <property type="protein sequence ID" value="SET78749.1"/>
    <property type="molecule type" value="Genomic_DNA"/>
</dbReference>
<keyword evidence="4" id="KW-1185">Reference proteome</keyword>
<feature type="region of interest" description="Disordered" evidence="1">
    <location>
        <begin position="54"/>
        <end position="145"/>
    </location>
</feature>
<proteinExistence type="predicted"/>
<feature type="compositionally biased region" description="Basic and acidic residues" evidence="1">
    <location>
        <begin position="131"/>
        <end position="145"/>
    </location>
</feature>
<feature type="compositionally biased region" description="Basic and acidic residues" evidence="1">
    <location>
        <begin position="68"/>
        <end position="102"/>
    </location>
</feature>
<sequence length="145" mass="15698">MSRILRTPSVAFALATIGLVAPGSLLAQGNDDLDVTMRMVVDDAELKDRVIQELQLPEPPAGALPKNSEGRPGRTEDLREQGRELGRQISEEARGRREERSPVGRGNAPEFPPADFPGRGRTDRPTPGMQPDDRPGSGREPGGRP</sequence>
<evidence type="ECO:0000313" key="4">
    <source>
        <dbReference type="Proteomes" id="UP000198762"/>
    </source>
</evidence>
<dbReference type="STRING" id="430453.SAMN04487962_12414"/>
<evidence type="ECO:0000256" key="2">
    <source>
        <dbReference type="SAM" id="SignalP"/>
    </source>
</evidence>
<feature type="signal peptide" evidence="2">
    <location>
        <begin position="1"/>
        <end position="27"/>
    </location>
</feature>
<evidence type="ECO:0000313" key="3">
    <source>
        <dbReference type="EMBL" id="SET78749.1"/>
    </source>
</evidence>
<dbReference type="RefSeq" id="WP_091854320.1">
    <property type="nucleotide sequence ID" value="NZ_JBLWUJ010000001.1"/>
</dbReference>
<gene>
    <name evidence="3" type="ORF">SAMN04487962_12414</name>
</gene>